<dbReference type="PANTHER" id="PTHR47420:SF3">
    <property type="entry name" value="HISTONE-LYSINE N-METHYLTRANSFERASE ASHR2"/>
    <property type="match status" value="1"/>
</dbReference>
<feature type="domain" description="SET" evidence="2">
    <location>
        <begin position="19"/>
        <end position="184"/>
    </location>
</feature>
<evidence type="ECO:0000313" key="4">
    <source>
        <dbReference type="Proteomes" id="UP001140949"/>
    </source>
</evidence>
<keyword evidence="4" id="KW-1185">Reference proteome</keyword>
<dbReference type="PANTHER" id="PTHR47420">
    <property type="entry name" value="HISTONE-LYSINE N-METHYLTRANSFERASE ASHR2"/>
    <property type="match status" value="1"/>
</dbReference>
<evidence type="ECO:0000256" key="1">
    <source>
        <dbReference type="SAM" id="MobiDB-lite"/>
    </source>
</evidence>
<accession>A0AAX6H1P7</accession>
<comment type="caution">
    <text evidence="3">The sequence shown here is derived from an EMBL/GenBank/DDBJ whole genome shotgun (WGS) entry which is preliminary data.</text>
</comment>
<sequence length="303" mass="32778">MLVLPPVSTPMAAASSPPPLVQVADLAGRGRSLIATRHIKPGEILLSDSPLLLYPSSPAASDADDHAALLRAAHSLSLSSPSSFHQLLSLHAGPTPPVSSSSSSPFPPSLTATLLAADRSNAFALADARRRVSAYAIYPLASFFNHDCLPNACRFDYPDRGSADLTVRALHDIPPGREVCLSYFPVNWGYKERQARLLEDYGFRCECDRCRVEANWKDDEENMEEDGGDEGMAEEEEEEEGDGDFPHAYFFVKFVCDVENCGGTLAPLPPSDDGTVSDVLECNVCGKLRKEGDEDGDGEMDDD</sequence>
<evidence type="ECO:0000259" key="2">
    <source>
        <dbReference type="PROSITE" id="PS50280"/>
    </source>
</evidence>
<dbReference type="PROSITE" id="PS50280">
    <property type="entry name" value="SET"/>
    <property type="match status" value="1"/>
</dbReference>
<dbReference type="Gene3D" id="2.170.270.10">
    <property type="entry name" value="SET domain"/>
    <property type="match status" value="1"/>
</dbReference>
<proteinExistence type="predicted"/>
<evidence type="ECO:0000313" key="3">
    <source>
        <dbReference type="EMBL" id="KAJ6834733.1"/>
    </source>
</evidence>
<dbReference type="InterPro" id="IPR044238">
    <property type="entry name" value="ASHR2-like"/>
</dbReference>
<dbReference type="Pfam" id="PF00856">
    <property type="entry name" value="SET"/>
    <property type="match status" value="1"/>
</dbReference>
<dbReference type="InterPro" id="IPR001214">
    <property type="entry name" value="SET_dom"/>
</dbReference>
<gene>
    <name evidence="3" type="ORF">M6B38_333415</name>
</gene>
<dbReference type="Proteomes" id="UP001140949">
    <property type="component" value="Unassembled WGS sequence"/>
</dbReference>
<reference evidence="3" key="2">
    <citation type="submission" date="2023-04" db="EMBL/GenBank/DDBJ databases">
        <authorList>
            <person name="Bruccoleri R.E."/>
            <person name="Oakeley E.J."/>
            <person name="Faust A.-M."/>
            <person name="Dessus-Babus S."/>
            <person name="Altorfer M."/>
            <person name="Burckhardt D."/>
            <person name="Oertli M."/>
            <person name="Naumann U."/>
            <person name="Petersen F."/>
            <person name="Wong J."/>
        </authorList>
    </citation>
    <scope>NUCLEOTIDE SEQUENCE</scope>
    <source>
        <strain evidence="3">GSM-AAB239-AS_SAM_17_03QT</strain>
        <tissue evidence="3">Leaf</tissue>
    </source>
</reference>
<dbReference type="Gene3D" id="1.10.220.160">
    <property type="match status" value="1"/>
</dbReference>
<dbReference type="EMBL" id="JANAVB010014199">
    <property type="protein sequence ID" value="KAJ6834733.1"/>
    <property type="molecule type" value="Genomic_DNA"/>
</dbReference>
<protein>
    <recommendedName>
        <fullName evidence="2">SET domain-containing protein</fullName>
    </recommendedName>
</protein>
<name>A0AAX6H1P7_IRIPA</name>
<dbReference type="InterPro" id="IPR046341">
    <property type="entry name" value="SET_dom_sf"/>
</dbReference>
<dbReference type="SUPFAM" id="SSF82199">
    <property type="entry name" value="SET domain"/>
    <property type="match status" value="1"/>
</dbReference>
<dbReference type="SMART" id="SM00317">
    <property type="entry name" value="SET"/>
    <property type="match status" value="1"/>
</dbReference>
<dbReference type="CDD" id="cd20071">
    <property type="entry name" value="SET_SMYD"/>
    <property type="match status" value="1"/>
</dbReference>
<feature type="region of interest" description="Disordered" evidence="1">
    <location>
        <begin position="218"/>
        <end position="242"/>
    </location>
</feature>
<dbReference type="AlphaFoldDB" id="A0AAX6H1P7"/>
<reference evidence="3" key="1">
    <citation type="journal article" date="2023" name="GigaByte">
        <title>Genome assembly of the bearded iris, Iris pallida Lam.</title>
        <authorList>
            <person name="Bruccoleri R.E."/>
            <person name="Oakeley E.J."/>
            <person name="Faust A.M.E."/>
            <person name="Altorfer M."/>
            <person name="Dessus-Babus S."/>
            <person name="Burckhardt D."/>
            <person name="Oertli M."/>
            <person name="Naumann U."/>
            <person name="Petersen F."/>
            <person name="Wong J."/>
        </authorList>
    </citation>
    <scope>NUCLEOTIDE SEQUENCE</scope>
    <source>
        <strain evidence="3">GSM-AAB239-AS_SAM_17_03QT</strain>
    </source>
</reference>
<organism evidence="3 4">
    <name type="scientific">Iris pallida</name>
    <name type="common">Sweet iris</name>
    <dbReference type="NCBI Taxonomy" id="29817"/>
    <lineage>
        <taxon>Eukaryota</taxon>
        <taxon>Viridiplantae</taxon>
        <taxon>Streptophyta</taxon>
        <taxon>Embryophyta</taxon>
        <taxon>Tracheophyta</taxon>
        <taxon>Spermatophyta</taxon>
        <taxon>Magnoliopsida</taxon>
        <taxon>Liliopsida</taxon>
        <taxon>Asparagales</taxon>
        <taxon>Iridaceae</taxon>
        <taxon>Iridoideae</taxon>
        <taxon>Irideae</taxon>
        <taxon>Iris</taxon>
    </lineage>
</organism>